<sequence length="756" mass="74348">AGDSMGAAGGGNTISTVAGALAYITGTNGAFDLVTANGDVFGGTTANGQGTGIWMDANAQANVSGNNNGIHLSAGDSMGAYGGANTISTVAGALAYISGTNGAFDLVTANGDAFGGTTANGQGTGIWMDANAQANVSGNNNGIHLSAGDSMGAYGGANSISAVAGTLAYISGTNGAFDLVTANGDAFGGTTANGQGTGIWMDVNAQANVSGNYNGIQLNTGDSMGAYGGGNTIDATAGALAYVSGTNGISDTINSNGDQFGGGTANGQGTGIWLDVNAQVNVSGTNNGISENTGDSLGVYGGGNTVTAGSGMLLVLNDTSGTSDIVNANGDIFGGTVANGQGTGIFLNGNANAAVQGSNNEIALQTGASVGILGNSDLVSGAAGSSVSISGGTGNIVDGSGMSISDWDGAASLASQAAPPTTTLQVNGNNDSITVSGTNEIVYVTGGACTINVLGSGDTIYANNCQVNFLTGPNNRDMLYGTGNKGSGWSNAVIAQAYGNSPPPQIALPGPIPTIDGAGDDGYLPTGTVTLGPLSPATPCPSGSDPIILSLNGDHVKTTALANSSTYFDMLNSGEKVQTAWGTAGEGYLVYDPNDQNNATTVTQDSQMVAGFGALQSLAQQVDGNGHGALTQADVLWNSLKVWVDTTGTGQFQSGQLMSLNQLGITSLNLDGTQVNRDSNGNQVLVDSTFTRADGSTGEVAGVNLMNNPNATANPVENQVRSLIAAMASFAPSAGSSAVPQPVHQDAFAALAANLH</sequence>
<proteinExistence type="predicted"/>
<reference evidence="1 2" key="1">
    <citation type="submission" date="2024-06" db="EMBL/GenBank/DDBJ databases">
        <title>Burkholderia sola in Mexico.</title>
        <authorList>
            <person name="Estrada P."/>
        </authorList>
    </citation>
    <scope>NUCLEOTIDE SEQUENCE [LARGE SCALE GENOMIC DNA]</scope>
    <source>
        <strain evidence="1 2">CpTa8-5</strain>
    </source>
</reference>
<dbReference type="PANTHER" id="PTHR39431:SF1">
    <property type="entry name" value="FRPA_C-RELATED PROTEIN"/>
    <property type="match status" value="1"/>
</dbReference>
<comment type="caution">
    <text evidence="1">The sequence shown here is derived from an EMBL/GenBank/DDBJ whole genome shotgun (WGS) entry which is preliminary data.</text>
</comment>
<protein>
    <submittedName>
        <fullName evidence="1">S-layer family protein</fullName>
    </submittedName>
</protein>
<accession>A0ABV2CHV0</accession>
<gene>
    <name evidence="1" type="ORF">ABXL37_30960</name>
</gene>
<dbReference type="Proteomes" id="UP001548587">
    <property type="component" value="Unassembled WGS sequence"/>
</dbReference>
<name>A0ABV2CHV0_9BURK</name>
<dbReference type="PANTHER" id="PTHR39431">
    <property type="entry name" value="FRPA/C-RELATED PROTEIN"/>
    <property type="match status" value="1"/>
</dbReference>
<evidence type="ECO:0000313" key="2">
    <source>
        <dbReference type="Proteomes" id="UP001548587"/>
    </source>
</evidence>
<feature type="non-terminal residue" evidence="1">
    <location>
        <position position="1"/>
    </location>
</feature>
<organism evidence="1 2">
    <name type="scientific">Burkholderia sola</name>
    <dbReference type="NCBI Taxonomy" id="2843302"/>
    <lineage>
        <taxon>Bacteria</taxon>
        <taxon>Pseudomonadati</taxon>
        <taxon>Pseudomonadota</taxon>
        <taxon>Betaproteobacteria</taxon>
        <taxon>Burkholderiales</taxon>
        <taxon>Burkholderiaceae</taxon>
        <taxon>Burkholderia</taxon>
        <taxon>Burkholderia cepacia complex</taxon>
    </lineage>
</organism>
<evidence type="ECO:0000313" key="1">
    <source>
        <dbReference type="EMBL" id="MET1478683.1"/>
    </source>
</evidence>
<dbReference type="EMBL" id="JBEWCH010000034">
    <property type="protein sequence ID" value="MET1478683.1"/>
    <property type="molecule type" value="Genomic_DNA"/>
</dbReference>
<keyword evidence="2" id="KW-1185">Reference proteome</keyword>